<accession>A0A4R6TR15</accession>
<evidence type="ECO:0000313" key="1">
    <source>
        <dbReference type="EMBL" id="TDQ32573.1"/>
    </source>
</evidence>
<evidence type="ECO:0000313" key="2">
    <source>
        <dbReference type="Proteomes" id="UP000295468"/>
    </source>
</evidence>
<proteinExistence type="predicted"/>
<dbReference type="EMBL" id="SNYI01000001">
    <property type="protein sequence ID" value="TDQ32573.1"/>
    <property type="molecule type" value="Genomic_DNA"/>
</dbReference>
<dbReference type="RefSeq" id="WP_133642622.1">
    <property type="nucleotide sequence ID" value="NZ_SNYI01000001.1"/>
</dbReference>
<comment type="caution">
    <text evidence="1">The sequence shown here is derived from an EMBL/GenBank/DDBJ whole genome shotgun (WGS) entry which is preliminary data.</text>
</comment>
<organism evidence="1 2">
    <name type="scientific">Zeaxanthinibacter enoshimensis</name>
    <dbReference type="NCBI Taxonomy" id="392009"/>
    <lineage>
        <taxon>Bacteria</taxon>
        <taxon>Pseudomonadati</taxon>
        <taxon>Bacteroidota</taxon>
        <taxon>Flavobacteriia</taxon>
        <taxon>Flavobacteriales</taxon>
        <taxon>Flavobacteriaceae</taxon>
        <taxon>Zeaxanthinibacter</taxon>
    </lineage>
</organism>
<dbReference type="InterPro" id="IPR018673">
    <property type="entry name" value="DUF2141"/>
</dbReference>
<name>A0A4R6TR15_9FLAO</name>
<gene>
    <name evidence="1" type="ORF">CLV82_0406</name>
</gene>
<sequence>MRILVPILFLLPFTLFSQNKISITVDGVKTSNGHISVAVYDKSESFLKFDRVFKSDSTRAKKGITKIDIDNLPPGEYALAVFHDENGNNHLDTNFLGVPTEPFAFSRGKMRTFGPPSFKDCVLSIRSDQEVHISF</sequence>
<dbReference type="OrthoDB" id="9788332at2"/>
<dbReference type="AlphaFoldDB" id="A0A4R6TR15"/>
<dbReference type="Proteomes" id="UP000295468">
    <property type="component" value="Unassembled WGS sequence"/>
</dbReference>
<protein>
    <submittedName>
        <fullName evidence="1">Uncharacterized protein (DUF2141 family)</fullName>
    </submittedName>
</protein>
<dbReference type="Pfam" id="PF09912">
    <property type="entry name" value="DUF2141"/>
    <property type="match status" value="1"/>
</dbReference>
<keyword evidence="2" id="KW-1185">Reference proteome</keyword>
<reference evidence="1 2" key="1">
    <citation type="submission" date="2019-03" db="EMBL/GenBank/DDBJ databases">
        <title>Genomic Encyclopedia of Archaeal and Bacterial Type Strains, Phase II (KMG-II): from individual species to whole genera.</title>
        <authorList>
            <person name="Goeker M."/>
        </authorList>
    </citation>
    <scope>NUCLEOTIDE SEQUENCE [LARGE SCALE GENOMIC DNA]</scope>
    <source>
        <strain evidence="1 2">DSM 18435</strain>
    </source>
</reference>